<evidence type="ECO:0000313" key="9">
    <source>
        <dbReference type="Proteomes" id="UP001500657"/>
    </source>
</evidence>
<dbReference type="PANTHER" id="PTHR42792:SF1">
    <property type="entry name" value="FLAGELLAR HOOK-ASSOCIATED PROTEIN 3"/>
    <property type="match status" value="1"/>
</dbReference>
<evidence type="ECO:0000256" key="1">
    <source>
        <dbReference type="ARBA" id="ARBA00004365"/>
    </source>
</evidence>
<reference evidence="8 9" key="1">
    <citation type="journal article" date="2019" name="Int. J. Syst. Evol. Microbiol.">
        <title>The Global Catalogue of Microorganisms (GCM) 10K type strain sequencing project: providing services to taxonomists for standard genome sequencing and annotation.</title>
        <authorList>
            <consortium name="The Broad Institute Genomics Platform"/>
            <consortium name="The Broad Institute Genome Sequencing Center for Infectious Disease"/>
            <person name="Wu L."/>
            <person name="Ma J."/>
        </authorList>
    </citation>
    <scope>NUCLEOTIDE SEQUENCE [LARGE SCALE GENOMIC DNA]</scope>
    <source>
        <strain evidence="8 9">JCM 16242</strain>
    </source>
</reference>
<dbReference type="EMBL" id="BAAAFO010000003">
    <property type="protein sequence ID" value="GAA0256784.1"/>
    <property type="molecule type" value="Genomic_DNA"/>
</dbReference>
<dbReference type="Gene3D" id="1.20.1330.10">
    <property type="entry name" value="f41 fragment of flagellin, N-terminal domain"/>
    <property type="match status" value="1"/>
</dbReference>
<dbReference type="InterPro" id="IPR013384">
    <property type="entry name" value="Flagell_FlgL"/>
</dbReference>
<dbReference type="Pfam" id="PF00669">
    <property type="entry name" value="Flagellin_N"/>
    <property type="match status" value="1"/>
</dbReference>
<organism evidence="8 9">
    <name type="scientific">Rhodanobacter caeni</name>
    <dbReference type="NCBI Taxonomy" id="657654"/>
    <lineage>
        <taxon>Bacteria</taxon>
        <taxon>Pseudomonadati</taxon>
        <taxon>Pseudomonadota</taxon>
        <taxon>Gammaproteobacteria</taxon>
        <taxon>Lysobacterales</taxon>
        <taxon>Rhodanobacteraceae</taxon>
        <taxon>Rhodanobacter</taxon>
    </lineage>
</organism>
<evidence type="ECO:0000313" key="8">
    <source>
        <dbReference type="EMBL" id="GAA0256784.1"/>
    </source>
</evidence>
<proteinExistence type="inferred from homology"/>
<evidence type="ECO:0000256" key="2">
    <source>
        <dbReference type="ARBA" id="ARBA00004613"/>
    </source>
</evidence>
<comment type="subcellular location">
    <subcellularLocation>
        <location evidence="1">Bacterial flagellum</location>
    </subcellularLocation>
    <subcellularLocation>
        <location evidence="2">Secreted</location>
    </subcellularLocation>
</comment>
<keyword evidence="8" id="KW-0966">Cell projection</keyword>
<keyword evidence="8" id="KW-0969">Cilium</keyword>
<protein>
    <submittedName>
        <fullName evidence="8">Flagellar hook-associated protein FlgL</fullName>
    </submittedName>
</protein>
<comment type="caution">
    <text evidence="8">The sequence shown here is derived from an EMBL/GenBank/DDBJ whole genome shotgun (WGS) entry which is preliminary data.</text>
</comment>
<comment type="similarity">
    <text evidence="3">Belongs to the bacterial flagellin family.</text>
</comment>
<feature type="domain" description="Flagellin N-terminal" evidence="7">
    <location>
        <begin position="3"/>
        <end position="141"/>
    </location>
</feature>
<dbReference type="PANTHER" id="PTHR42792">
    <property type="entry name" value="FLAGELLIN"/>
    <property type="match status" value="1"/>
</dbReference>
<keyword evidence="9" id="KW-1185">Reference proteome</keyword>
<dbReference type="NCBIfam" id="TIGR02550">
    <property type="entry name" value="flagell_flgL"/>
    <property type="match status" value="1"/>
</dbReference>
<sequence length="401" mass="42013">MRVSTSWMQQQSIGNMMNRQSDLSNLSTQLSTGKRINQPSDDPVGAARALDLTHLDADTAQYQRNITSANARLGLEDQSLSNITNVLGRVRTLLLQAANGTQTDETRGDIAAEIVQLRQQLLGQANSKDGQGDYIFAGNRTGTEPFASQGGGVTYVGDDGQRMVAAGPGLQIATGDPGSAVFGDIPTGNGKFAISANAANTGSVVAGSTTVSDPNATPPAWDGGSYSIVFTAADTYEVQDGLGAVLETGSYDPAKGGSITFRGAQIAFQGTPDVGDSFALGASQSQSVFATLDNIIAVLQTPNGGDSKMQNAINTQFSNLDQAIDNITRTRGKVGARMNALDQQAGLNDDLSLQYKSALSDVQSVNYYDAISQLGAQTTALQAAQQTFTKVQGSKLFDYLR</sequence>
<name>A0ABN0UNU8_9GAMM</name>
<evidence type="ECO:0000256" key="6">
    <source>
        <dbReference type="SAM" id="MobiDB-lite"/>
    </source>
</evidence>
<keyword evidence="5" id="KW-0975">Bacterial flagellum</keyword>
<evidence type="ECO:0000256" key="3">
    <source>
        <dbReference type="ARBA" id="ARBA00005709"/>
    </source>
</evidence>
<keyword evidence="8" id="KW-0282">Flagellum</keyword>
<feature type="region of interest" description="Disordered" evidence="6">
    <location>
        <begin position="1"/>
        <end position="20"/>
    </location>
</feature>
<dbReference type="Proteomes" id="UP001500657">
    <property type="component" value="Unassembled WGS sequence"/>
</dbReference>
<dbReference type="RefSeq" id="WP_343882863.1">
    <property type="nucleotide sequence ID" value="NZ_BAAAFO010000003.1"/>
</dbReference>
<dbReference type="InterPro" id="IPR001029">
    <property type="entry name" value="Flagellin_N"/>
</dbReference>
<evidence type="ECO:0000256" key="4">
    <source>
        <dbReference type="ARBA" id="ARBA00022525"/>
    </source>
</evidence>
<accession>A0ABN0UNU8</accession>
<gene>
    <name evidence="8" type="primary">flgL</name>
    <name evidence="8" type="ORF">GCM10009126_22460</name>
</gene>
<evidence type="ECO:0000259" key="7">
    <source>
        <dbReference type="Pfam" id="PF00669"/>
    </source>
</evidence>
<dbReference type="InterPro" id="IPR001492">
    <property type="entry name" value="Flagellin"/>
</dbReference>
<evidence type="ECO:0000256" key="5">
    <source>
        <dbReference type="ARBA" id="ARBA00023143"/>
    </source>
</evidence>
<keyword evidence="4" id="KW-0964">Secreted</keyword>
<dbReference type="SUPFAM" id="SSF64518">
    <property type="entry name" value="Phase 1 flagellin"/>
    <property type="match status" value="1"/>
</dbReference>